<accession>A0ABV6W035</accession>
<keyword evidence="5" id="KW-1185">Reference proteome</keyword>
<dbReference type="Gene3D" id="1.10.260.40">
    <property type="entry name" value="lambda repressor-like DNA-binding domains"/>
    <property type="match status" value="1"/>
</dbReference>
<evidence type="ECO:0000313" key="4">
    <source>
        <dbReference type="EMBL" id="MFC1419365.1"/>
    </source>
</evidence>
<dbReference type="InterPro" id="IPR010982">
    <property type="entry name" value="Lambda_DNA-bd_dom_sf"/>
</dbReference>
<protein>
    <submittedName>
        <fullName evidence="4">Helix-turn-helix domain-containing protein</fullName>
    </submittedName>
</protein>
<dbReference type="EMBL" id="JBHFAB010000017">
    <property type="protein sequence ID" value="MFC1419365.1"/>
    <property type="molecule type" value="Genomic_DNA"/>
</dbReference>
<dbReference type="PROSITE" id="PS50943">
    <property type="entry name" value="HTH_CROC1"/>
    <property type="match status" value="1"/>
</dbReference>
<keyword evidence="1" id="KW-0175">Coiled coil</keyword>
<name>A0ABV6W035_9ACTN</name>
<feature type="region of interest" description="Disordered" evidence="2">
    <location>
        <begin position="1"/>
        <end position="22"/>
    </location>
</feature>
<feature type="region of interest" description="Disordered" evidence="2">
    <location>
        <begin position="45"/>
        <end position="74"/>
    </location>
</feature>
<dbReference type="RefSeq" id="WP_380538587.1">
    <property type="nucleotide sequence ID" value="NZ_JBHFAB010000017.1"/>
</dbReference>
<feature type="coiled-coil region" evidence="1">
    <location>
        <begin position="88"/>
        <end position="126"/>
    </location>
</feature>
<reference evidence="4 5" key="1">
    <citation type="submission" date="2024-09" db="EMBL/GenBank/DDBJ databases">
        <authorList>
            <person name="Lee S.D."/>
        </authorList>
    </citation>
    <scope>NUCLEOTIDE SEQUENCE [LARGE SCALE GENOMIC DNA]</scope>
    <source>
        <strain evidence="4 5">N8-3</strain>
    </source>
</reference>
<proteinExistence type="predicted"/>
<dbReference type="Pfam" id="PF13560">
    <property type="entry name" value="HTH_31"/>
    <property type="match status" value="1"/>
</dbReference>
<feature type="domain" description="HTH cro/C1-type" evidence="3">
    <location>
        <begin position="35"/>
        <end position="88"/>
    </location>
</feature>
<evidence type="ECO:0000259" key="3">
    <source>
        <dbReference type="PROSITE" id="PS50943"/>
    </source>
</evidence>
<dbReference type="CDD" id="cd00093">
    <property type="entry name" value="HTH_XRE"/>
    <property type="match status" value="1"/>
</dbReference>
<evidence type="ECO:0000256" key="1">
    <source>
        <dbReference type="SAM" id="Coils"/>
    </source>
</evidence>
<dbReference type="Proteomes" id="UP001592531">
    <property type="component" value="Unassembled WGS sequence"/>
</dbReference>
<dbReference type="SMART" id="SM00530">
    <property type="entry name" value="HTH_XRE"/>
    <property type="match status" value="1"/>
</dbReference>
<comment type="caution">
    <text evidence="4">The sequence shown here is derived from an EMBL/GenBank/DDBJ whole genome shotgun (WGS) entry which is preliminary data.</text>
</comment>
<dbReference type="Pfam" id="PF19054">
    <property type="entry name" value="DUF5753"/>
    <property type="match status" value="1"/>
</dbReference>
<organism evidence="4 5">
    <name type="scientific">Streptacidiphilus cavernicola</name>
    <dbReference type="NCBI Taxonomy" id="3342716"/>
    <lineage>
        <taxon>Bacteria</taxon>
        <taxon>Bacillati</taxon>
        <taxon>Actinomycetota</taxon>
        <taxon>Actinomycetes</taxon>
        <taxon>Kitasatosporales</taxon>
        <taxon>Streptomycetaceae</taxon>
        <taxon>Streptacidiphilus</taxon>
    </lineage>
</organism>
<dbReference type="InterPro" id="IPR001387">
    <property type="entry name" value="Cro/C1-type_HTH"/>
</dbReference>
<evidence type="ECO:0000313" key="5">
    <source>
        <dbReference type="Proteomes" id="UP001592531"/>
    </source>
</evidence>
<dbReference type="SUPFAM" id="SSF47413">
    <property type="entry name" value="lambda repressor-like DNA-binding domains"/>
    <property type="match status" value="1"/>
</dbReference>
<feature type="compositionally biased region" description="Polar residues" evidence="2">
    <location>
        <begin position="13"/>
        <end position="22"/>
    </location>
</feature>
<evidence type="ECO:0000256" key="2">
    <source>
        <dbReference type="SAM" id="MobiDB-lite"/>
    </source>
</evidence>
<gene>
    <name evidence="4" type="ORF">ACEZDE_22420</name>
</gene>
<sequence>MPPGISLPDGTTLPANRTTGVTSVHEARDALGKRLRELRQQANMNGRQLAESLSWPPSKVSKLENGKQTPTDDDIRGWAAATGRADEVEALLASLHTLETQHSEWQRQLKTGLRSHQQEIAELDARTRLFRAFEPTFIPGLLQTPEYARSRFAQSITVFKVNNDINDAVATRIKGQEILYRSDKRFHFVLTEAALRYRLCPPEVMIGQLDRLVTLAALPNVRLGIIGFETAYVVAPAHGFWLHDNDRVLVETFSAELNLAQPQEIELYGGIFDQLAAVASYGRAARSIITRVIDDLLPDESEAGA</sequence>
<dbReference type="InterPro" id="IPR043917">
    <property type="entry name" value="DUF5753"/>
</dbReference>